<protein>
    <submittedName>
        <fullName evidence="1">Uncharacterized protein</fullName>
    </submittedName>
</protein>
<gene>
    <name evidence="1" type="ORF">ElP_72300</name>
</gene>
<dbReference type="KEGG" id="tpla:ElP_72300"/>
<dbReference type="AlphaFoldDB" id="A0A518HER6"/>
<evidence type="ECO:0000313" key="2">
    <source>
        <dbReference type="Proteomes" id="UP000317835"/>
    </source>
</evidence>
<dbReference type="EMBL" id="CP036427">
    <property type="protein sequence ID" value="QDV39266.1"/>
    <property type="molecule type" value="Genomic_DNA"/>
</dbReference>
<proteinExistence type="predicted"/>
<sequence length="98" mass="10732">MRGQTDFNGEGLSGQEWLRVMEAICHRAANAGFSNDALGLHPGYEAEREACLNLIDTRMVADGIVIPHAILDAPFPPAQKLRYYIEDGAVLDYDPNAS</sequence>
<keyword evidence="2" id="KW-1185">Reference proteome</keyword>
<name>A0A518HER6_9BACT</name>
<geneLocation type="plasmid" evidence="2">
    <name>pelp_1</name>
</geneLocation>
<keyword evidence="1" id="KW-0614">Plasmid</keyword>
<reference evidence="1 2" key="1">
    <citation type="submission" date="2019-02" db="EMBL/GenBank/DDBJ databases">
        <title>Deep-cultivation of Planctomycetes and their phenomic and genomic characterization uncovers novel biology.</title>
        <authorList>
            <person name="Wiegand S."/>
            <person name="Jogler M."/>
            <person name="Boedeker C."/>
            <person name="Pinto D."/>
            <person name="Vollmers J."/>
            <person name="Rivas-Marin E."/>
            <person name="Kohn T."/>
            <person name="Peeters S.H."/>
            <person name="Heuer A."/>
            <person name="Rast P."/>
            <person name="Oberbeckmann S."/>
            <person name="Bunk B."/>
            <person name="Jeske O."/>
            <person name="Meyerdierks A."/>
            <person name="Storesund J.E."/>
            <person name="Kallscheuer N."/>
            <person name="Luecker S."/>
            <person name="Lage O.M."/>
            <person name="Pohl T."/>
            <person name="Merkel B.J."/>
            <person name="Hornburger P."/>
            <person name="Mueller R.-W."/>
            <person name="Bruemmer F."/>
            <person name="Labrenz M."/>
            <person name="Spormann A.M."/>
            <person name="Op den Camp H."/>
            <person name="Overmann J."/>
            <person name="Amann R."/>
            <person name="Jetten M.S.M."/>
            <person name="Mascher T."/>
            <person name="Medema M.H."/>
            <person name="Devos D.P."/>
            <person name="Kaster A.-K."/>
            <person name="Ovreas L."/>
            <person name="Rohde M."/>
            <person name="Galperin M.Y."/>
            <person name="Jogler C."/>
        </authorList>
    </citation>
    <scope>NUCLEOTIDE SEQUENCE [LARGE SCALE GENOMIC DNA]</scope>
    <source>
        <strain evidence="1 2">ElP</strain>
        <plasmid evidence="2">pelp_1</plasmid>
    </source>
</reference>
<dbReference type="Proteomes" id="UP000317835">
    <property type="component" value="Plasmid pElP_1"/>
</dbReference>
<dbReference type="RefSeq" id="WP_145279489.1">
    <property type="nucleotide sequence ID" value="NZ_CP036427.1"/>
</dbReference>
<organism evidence="1 2">
    <name type="scientific">Tautonia plasticadhaerens</name>
    <dbReference type="NCBI Taxonomy" id="2527974"/>
    <lineage>
        <taxon>Bacteria</taxon>
        <taxon>Pseudomonadati</taxon>
        <taxon>Planctomycetota</taxon>
        <taxon>Planctomycetia</taxon>
        <taxon>Isosphaerales</taxon>
        <taxon>Isosphaeraceae</taxon>
        <taxon>Tautonia</taxon>
    </lineage>
</organism>
<dbReference type="OrthoDB" id="7605183at2"/>
<accession>A0A518HER6</accession>
<evidence type="ECO:0000313" key="1">
    <source>
        <dbReference type="EMBL" id="QDV39266.1"/>
    </source>
</evidence>